<protein>
    <submittedName>
        <fullName evidence="1">Uncharacterized protein</fullName>
    </submittedName>
</protein>
<reference evidence="1" key="1">
    <citation type="submission" date="2018-05" db="EMBL/GenBank/DDBJ databases">
        <authorList>
            <person name="Lanie J.A."/>
            <person name="Ng W.-L."/>
            <person name="Kazmierczak K.M."/>
            <person name="Andrzejewski T.M."/>
            <person name="Davidsen T.M."/>
            <person name="Wayne K.J."/>
            <person name="Tettelin H."/>
            <person name="Glass J.I."/>
            <person name="Rusch D."/>
            <person name="Podicherti R."/>
            <person name="Tsui H.-C.T."/>
            <person name="Winkler M.E."/>
        </authorList>
    </citation>
    <scope>NUCLEOTIDE SEQUENCE</scope>
</reference>
<feature type="non-terminal residue" evidence="1">
    <location>
        <position position="189"/>
    </location>
</feature>
<accession>A0A382RBF0</accession>
<sequence>MAKRLFRVDTGINGGELVVGTVNEEFVKHFIDKDEGDLIDAIANAEHDPDEFEASGIPEICEDFYSWSEVDDIEHLYGVYADTEWSWIELPAGTKEGTQDSFEDEYEGEVFEPLHLHDREAYHEDNDERKEKYEIVPCLVYHTGEKGGMGCWFVETDGEDFDPNKFCYSTVATNVAEIVDQAWYDKEEI</sequence>
<dbReference type="AlphaFoldDB" id="A0A382RBF0"/>
<name>A0A382RBF0_9ZZZZ</name>
<evidence type="ECO:0000313" key="1">
    <source>
        <dbReference type="EMBL" id="SVC94505.1"/>
    </source>
</evidence>
<proteinExistence type="predicted"/>
<gene>
    <name evidence="1" type="ORF">METZ01_LOCUS347359</name>
</gene>
<organism evidence="1">
    <name type="scientific">marine metagenome</name>
    <dbReference type="NCBI Taxonomy" id="408172"/>
    <lineage>
        <taxon>unclassified sequences</taxon>
        <taxon>metagenomes</taxon>
        <taxon>ecological metagenomes</taxon>
    </lineage>
</organism>
<dbReference type="EMBL" id="UINC01120180">
    <property type="protein sequence ID" value="SVC94505.1"/>
    <property type="molecule type" value="Genomic_DNA"/>
</dbReference>